<organism evidence="2 3">
    <name type="scientific">Flavobacterium arcticum</name>
    <dbReference type="NCBI Taxonomy" id="1784713"/>
    <lineage>
        <taxon>Bacteria</taxon>
        <taxon>Pseudomonadati</taxon>
        <taxon>Bacteroidota</taxon>
        <taxon>Flavobacteriia</taxon>
        <taxon>Flavobacteriales</taxon>
        <taxon>Flavobacteriaceae</taxon>
        <taxon>Flavobacterium</taxon>
    </lineage>
</organism>
<gene>
    <name evidence="2" type="ORF">DVK85_03675</name>
</gene>
<dbReference type="AlphaFoldDB" id="A0A345H9W8"/>
<reference evidence="2 3" key="1">
    <citation type="submission" date="2018-07" db="EMBL/GenBank/DDBJ databases">
        <title>Complete genome sequence of Flavobacterium arcticum type strain SM1502T.</title>
        <authorList>
            <person name="Li Y."/>
            <person name="Li D.-D."/>
        </authorList>
    </citation>
    <scope>NUCLEOTIDE SEQUENCE [LARGE SCALE GENOMIC DNA]</scope>
    <source>
        <strain evidence="2 3">SM1502</strain>
    </source>
</reference>
<feature type="signal peptide" evidence="1">
    <location>
        <begin position="1"/>
        <end position="20"/>
    </location>
</feature>
<dbReference type="RefSeq" id="WP_114677139.1">
    <property type="nucleotide sequence ID" value="NZ_CP031188.1"/>
</dbReference>
<protein>
    <submittedName>
        <fullName evidence="2">Uncharacterized protein</fullName>
    </submittedName>
</protein>
<keyword evidence="1" id="KW-0732">Signal</keyword>
<evidence type="ECO:0000256" key="1">
    <source>
        <dbReference type="SAM" id="SignalP"/>
    </source>
</evidence>
<dbReference type="KEGG" id="fat:DVK85_03675"/>
<evidence type="ECO:0000313" key="2">
    <source>
        <dbReference type="EMBL" id="AXG73378.1"/>
    </source>
</evidence>
<proteinExistence type="predicted"/>
<accession>A0A345H9W8</accession>
<feature type="chain" id="PRO_5016798255" evidence="1">
    <location>
        <begin position="21"/>
        <end position="226"/>
    </location>
</feature>
<keyword evidence="3" id="KW-1185">Reference proteome</keyword>
<dbReference type="Proteomes" id="UP000253951">
    <property type="component" value="Chromosome"/>
</dbReference>
<dbReference type="EMBL" id="CP031188">
    <property type="protein sequence ID" value="AXG73378.1"/>
    <property type="molecule type" value="Genomic_DNA"/>
</dbReference>
<sequence length="226" mass="25957">MKFKGLLAFTALLATTFANAQQAQTYVDESGGMNYGYTKKAPSEPAGGTQYYIDSFNAAKIDDSNEITLVKYNAYSDEMELKIHDEVVVLEPKDGMMIRLVNNQANYTFTQYTNKDGIASQNYLVVISDASNLKIFKRERIYLQPEQHPQGGYQKYKAPLYKKQNPEYYIQMNNGDIVYMSDRKKDVIKLIPGKEKEVKKFMKENRIKISDDKDLQLLGNYMNTLL</sequence>
<evidence type="ECO:0000313" key="3">
    <source>
        <dbReference type="Proteomes" id="UP000253951"/>
    </source>
</evidence>
<name>A0A345H9W8_9FLAO</name>
<dbReference type="OrthoDB" id="978006at2"/>